<sequence>MRRISERFGLKRVSRKRRAQVLLAGISWRVVEPELFLGGGMGVNKLSVDVIVAAYNAEDTIERCLASILAQTHEHVNIIVVDDGSTDATYEKIGSFYESNPDRIILIRQENSGPSAARNKALGLATADFIGFVDADDFVSEHMYKEMLAAVGEKTDFVMCGRYELAPGRKPKQIQANPKHNRTSLFENEQLLSLTSQTVWDKIFRRSVQAEFGLMFPVHTRYAEDCVFLSKFKLHSRECKVVRKALYFYEAERDGSITSRCSAVWLDIAESMKDISRYYFRRGQFFRFWDQLRYLALGYYRRRVTSLPYHSNKLMQFRFVLTYRKFMDEHFPGWKGVLRNPIYDNFFALTLFILTPNALKRKFPIKSGKIIRHEFQRSLYQYCLKFLPLRKKTAVFISYSGDAISDSPLYMAKEFATGKDCAVFFASKNFVRDRIICELNGWPFTVVDVESIAYGRILATAEYVVTNSRVPTYFNKRAGQRLINTWHGTPIKTLGASMSSGVRDIWRNQNQFIMSDVLLYPNEFTRDNMLRDFCLSTLYKGNVLLQGYPRNDAFFQRDLDREGLRNVFRLEGKRVFLYMPTWRGISLEGINKDKYGKELVAIFSALDEQLSEEVVLLVKLHQSVAIDDLGVTFKRIRFVPEASDIYEVLPLVDALVTDYSSVMFDYLYSGRPVVLFLYDYEHYAKERGFYFDVAETPFPKAYSVSELSGILNAPLPSADYDEFYSRFCLPYPQGGFSRAVNEVVFADGDNALLPASVDEQPYDIYFCDGCTNPSYEEKILELARTDRALLVFHQADIDQVTEKFISANLERLSPFVIVPGGFVTTLDENVILYCHRKFGLFAEAVRKIYRNELRRLLPRVSYRSINNYSARPEYADIAARLSQGG</sequence>
<evidence type="ECO:0000256" key="1">
    <source>
        <dbReference type="ARBA" id="ARBA00004202"/>
    </source>
</evidence>
<comment type="subcellular location">
    <subcellularLocation>
        <location evidence="1">Cell membrane</location>
        <topology evidence="1">Peripheral membrane protein</topology>
    </subcellularLocation>
</comment>
<keyword evidence="5" id="KW-0777">Teichoic acid biosynthesis</keyword>
<dbReference type="PANTHER" id="PTHR37316:SF3">
    <property type="entry name" value="TEICHOIC ACID GLYCEROL-PHOSPHATE TRANSFERASE"/>
    <property type="match status" value="1"/>
</dbReference>
<evidence type="ECO:0000313" key="8">
    <source>
        <dbReference type="EMBL" id="TRO16537.1"/>
    </source>
</evidence>
<dbReference type="Pfam" id="PF04464">
    <property type="entry name" value="Glyphos_transf"/>
    <property type="match status" value="1"/>
</dbReference>
<dbReference type="InterPro" id="IPR029044">
    <property type="entry name" value="Nucleotide-diphossugar_trans"/>
</dbReference>
<feature type="domain" description="Glycosyltransferase 2-like" evidence="7">
    <location>
        <begin position="50"/>
        <end position="177"/>
    </location>
</feature>
<protein>
    <submittedName>
        <fullName evidence="8">Glycosyltransferase</fullName>
    </submittedName>
</protein>
<comment type="similarity">
    <text evidence="2">Belongs to the CDP-glycerol glycerophosphotransferase family.</text>
</comment>
<evidence type="ECO:0000256" key="2">
    <source>
        <dbReference type="ARBA" id="ARBA00010488"/>
    </source>
</evidence>
<dbReference type="PANTHER" id="PTHR37316">
    <property type="entry name" value="TEICHOIC ACID GLYCEROL-PHOSPHATE PRIMASE"/>
    <property type="match status" value="1"/>
</dbReference>
<dbReference type="Gene3D" id="3.90.550.10">
    <property type="entry name" value="Spore Coat Polysaccharide Biosynthesis Protein SpsA, Chain A"/>
    <property type="match status" value="1"/>
</dbReference>
<gene>
    <name evidence="8" type="ORF">EQ836_14690</name>
</gene>
<dbReference type="EMBL" id="SCFV01000007">
    <property type="protein sequence ID" value="TRO16537.1"/>
    <property type="molecule type" value="Genomic_DNA"/>
</dbReference>
<comment type="caution">
    <text evidence="8">The sequence shown here is derived from an EMBL/GenBank/DDBJ whole genome shotgun (WGS) entry which is preliminary data.</text>
</comment>
<evidence type="ECO:0000256" key="5">
    <source>
        <dbReference type="ARBA" id="ARBA00022944"/>
    </source>
</evidence>
<dbReference type="Gene3D" id="3.40.50.12580">
    <property type="match status" value="1"/>
</dbReference>
<dbReference type="RefSeq" id="WP_143502030.1">
    <property type="nucleotide sequence ID" value="NZ_SCFV01000007.1"/>
</dbReference>
<name>A0ABD7RVG8_ECTME</name>
<evidence type="ECO:0000313" key="9">
    <source>
        <dbReference type="Proteomes" id="UP000317327"/>
    </source>
</evidence>
<dbReference type="InterPro" id="IPR007554">
    <property type="entry name" value="Glycerophosphate_synth"/>
</dbReference>
<dbReference type="SUPFAM" id="SSF53756">
    <property type="entry name" value="UDP-Glycosyltransferase/glycogen phosphorylase"/>
    <property type="match status" value="1"/>
</dbReference>
<dbReference type="AlphaFoldDB" id="A0ABD7RVG8"/>
<evidence type="ECO:0000256" key="3">
    <source>
        <dbReference type="ARBA" id="ARBA00022475"/>
    </source>
</evidence>
<organism evidence="8 9">
    <name type="scientific">Ectopseudomonas mendocina</name>
    <name type="common">Pseudomonas mendocina</name>
    <dbReference type="NCBI Taxonomy" id="300"/>
    <lineage>
        <taxon>Bacteria</taxon>
        <taxon>Pseudomonadati</taxon>
        <taxon>Pseudomonadota</taxon>
        <taxon>Gammaproteobacteria</taxon>
        <taxon>Pseudomonadales</taxon>
        <taxon>Pseudomonadaceae</taxon>
        <taxon>Ectopseudomonas</taxon>
    </lineage>
</organism>
<dbReference type="Pfam" id="PF00535">
    <property type="entry name" value="Glycos_transf_2"/>
    <property type="match status" value="1"/>
</dbReference>
<accession>A0ABD7RVG8</accession>
<dbReference type="Gene3D" id="3.40.50.11820">
    <property type="match status" value="1"/>
</dbReference>
<dbReference type="InterPro" id="IPR043148">
    <property type="entry name" value="TagF_C"/>
</dbReference>
<dbReference type="InterPro" id="IPR043149">
    <property type="entry name" value="TagF_N"/>
</dbReference>
<dbReference type="SUPFAM" id="SSF53448">
    <property type="entry name" value="Nucleotide-diphospho-sugar transferases"/>
    <property type="match status" value="1"/>
</dbReference>
<evidence type="ECO:0000259" key="7">
    <source>
        <dbReference type="Pfam" id="PF00535"/>
    </source>
</evidence>
<keyword evidence="4" id="KW-0808">Transferase</keyword>
<proteinExistence type="inferred from homology"/>
<dbReference type="GO" id="GO:0019350">
    <property type="term" value="P:teichoic acid biosynthetic process"/>
    <property type="evidence" value="ECO:0007669"/>
    <property type="project" value="UniProtKB-KW"/>
</dbReference>
<dbReference type="GO" id="GO:0005886">
    <property type="term" value="C:plasma membrane"/>
    <property type="evidence" value="ECO:0007669"/>
    <property type="project" value="UniProtKB-SubCell"/>
</dbReference>
<dbReference type="GO" id="GO:0016740">
    <property type="term" value="F:transferase activity"/>
    <property type="evidence" value="ECO:0007669"/>
    <property type="project" value="UniProtKB-KW"/>
</dbReference>
<reference evidence="8 9" key="1">
    <citation type="submission" date="2019-01" db="EMBL/GenBank/DDBJ databases">
        <title>Whole genome shotgun sequencing of Pseudomonas spp. isolated by its ability to degrade furfural.</title>
        <authorList>
            <person name="Donoso R."/>
            <person name="Farkas C."/>
            <person name="Villegas P."/>
            <person name="Gonzales-Toro F."/>
            <person name="Guajardo-Parra M."/>
            <person name="Araya-Nail M."/>
            <person name="Morgante V."/>
            <person name="Perez-Pantoja D."/>
        </authorList>
    </citation>
    <scope>NUCLEOTIDE SEQUENCE [LARGE SCALE GENOMIC DNA]</scope>
    <source>
        <strain evidence="8 9">VN231</strain>
    </source>
</reference>
<evidence type="ECO:0000256" key="6">
    <source>
        <dbReference type="ARBA" id="ARBA00023136"/>
    </source>
</evidence>
<dbReference type="Proteomes" id="UP000317327">
    <property type="component" value="Unassembled WGS sequence"/>
</dbReference>
<dbReference type="InterPro" id="IPR001173">
    <property type="entry name" value="Glyco_trans_2-like"/>
</dbReference>
<dbReference type="CDD" id="cd00761">
    <property type="entry name" value="Glyco_tranf_GTA_type"/>
    <property type="match status" value="1"/>
</dbReference>
<evidence type="ECO:0000256" key="4">
    <source>
        <dbReference type="ARBA" id="ARBA00022679"/>
    </source>
</evidence>
<keyword evidence="3" id="KW-1003">Cell membrane</keyword>
<keyword evidence="6" id="KW-0472">Membrane</keyword>
<dbReference type="InterPro" id="IPR051612">
    <property type="entry name" value="Teichoic_Acid_Biosynth"/>
</dbReference>